<keyword evidence="5" id="KW-1185">Reference proteome</keyword>
<reference evidence="4 5" key="1">
    <citation type="submission" date="2024-07" db="EMBL/GenBank/DDBJ databases">
        <authorList>
            <person name="Ren Q."/>
        </authorList>
    </citation>
    <scope>NUCLEOTIDE SEQUENCE [LARGE SCALE GENOMIC DNA]</scope>
    <source>
        <strain evidence="4 5">REN37</strain>
    </source>
</reference>
<evidence type="ECO:0000256" key="1">
    <source>
        <dbReference type="SAM" id="Coils"/>
    </source>
</evidence>
<comment type="caution">
    <text evidence="4">The sequence shown here is derived from an EMBL/GenBank/DDBJ whole genome shotgun (WGS) entry which is preliminary data.</text>
</comment>
<gene>
    <name evidence="4" type="ORF">AB5I84_10230</name>
</gene>
<evidence type="ECO:0000256" key="2">
    <source>
        <dbReference type="SAM" id="MobiDB-lite"/>
    </source>
</evidence>
<feature type="coiled-coil region" evidence="1">
    <location>
        <begin position="140"/>
        <end position="251"/>
    </location>
</feature>
<feature type="region of interest" description="Disordered" evidence="2">
    <location>
        <begin position="1"/>
        <end position="52"/>
    </location>
</feature>
<proteinExistence type="predicted"/>
<evidence type="ECO:0000313" key="4">
    <source>
        <dbReference type="EMBL" id="MEY1662523.1"/>
    </source>
</evidence>
<keyword evidence="3" id="KW-1133">Transmembrane helix</keyword>
<dbReference type="RefSeq" id="WP_369455757.1">
    <property type="nucleotide sequence ID" value="NZ_JBGCUO010000001.1"/>
</dbReference>
<dbReference type="Proteomes" id="UP001562065">
    <property type="component" value="Unassembled WGS sequence"/>
</dbReference>
<keyword evidence="3" id="KW-0472">Membrane</keyword>
<evidence type="ECO:0000313" key="5">
    <source>
        <dbReference type="Proteomes" id="UP001562065"/>
    </source>
</evidence>
<keyword evidence="3" id="KW-0812">Transmembrane</keyword>
<evidence type="ECO:0000256" key="3">
    <source>
        <dbReference type="SAM" id="Phobius"/>
    </source>
</evidence>
<name>A0ABV4AIZ8_9GAMM</name>
<feature type="transmembrane region" description="Helical" evidence="3">
    <location>
        <begin position="59"/>
        <end position="79"/>
    </location>
</feature>
<evidence type="ECO:0008006" key="6">
    <source>
        <dbReference type="Google" id="ProtNLM"/>
    </source>
</evidence>
<protein>
    <recommendedName>
        <fullName evidence="6">Chromosome partition protein Smc</fullName>
    </recommendedName>
</protein>
<accession>A0ABV4AIZ8</accession>
<sequence length="299" mass="32344">MTDKRDVPMGDLQDLELDAPRGAARPAPPPAASTAPKPERSKPAATATTATAARRSNPWPWLLVLLLALVLVAGGYVVYQELSHVRSQLHAQQNESSDRLGDLATQLSAADQSRVQSAEQMQQLLATHGDEIRKLWDLANKRNRADIEASQKAIAALEQNNKEQATALTALRTELASARTAASEARTAATDARKIADEAQKQAAAAQSALQQTTVARNQLQTQLDLANETLGQLEQRLGTQQRTLDDLRKILPALQAVAATQSQRGGVGSRLNELEDAVNAFDSYRVQVNNRLDALQGR</sequence>
<dbReference type="EMBL" id="JBGCUO010000001">
    <property type="protein sequence ID" value="MEY1662523.1"/>
    <property type="molecule type" value="Genomic_DNA"/>
</dbReference>
<organism evidence="4 5">
    <name type="scientific">Isoalcanivorax beigongshangi</name>
    <dbReference type="NCBI Taxonomy" id="3238810"/>
    <lineage>
        <taxon>Bacteria</taxon>
        <taxon>Pseudomonadati</taxon>
        <taxon>Pseudomonadota</taxon>
        <taxon>Gammaproteobacteria</taxon>
        <taxon>Oceanospirillales</taxon>
        <taxon>Alcanivoracaceae</taxon>
        <taxon>Isoalcanivorax</taxon>
    </lineage>
</organism>
<keyword evidence="1" id="KW-0175">Coiled coil</keyword>